<proteinExistence type="predicted"/>
<dbReference type="AlphaFoldDB" id="A0A494XDB7"/>
<name>A0A494XDB7_9BURK</name>
<protein>
    <submittedName>
        <fullName evidence="1">Uncharacterized protein</fullName>
    </submittedName>
</protein>
<dbReference type="EMBL" id="RBZV01000005">
    <property type="protein sequence ID" value="RKP47661.1"/>
    <property type="molecule type" value="Genomic_DNA"/>
</dbReference>
<reference evidence="1 2" key="1">
    <citation type="submission" date="2018-10" db="EMBL/GenBank/DDBJ databases">
        <title>Paraburkholderia sp. 7MK8-2, isolated from soil.</title>
        <authorList>
            <person name="Gao Z.-H."/>
            <person name="Qiu L.-H."/>
        </authorList>
    </citation>
    <scope>NUCLEOTIDE SEQUENCE [LARGE SCALE GENOMIC DNA]</scope>
    <source>
        <strain evidence="1 2">7MK8-2</strain>
    </source>
</reference>
<sequence length="126" mass="14202">MSRRHVVPEDFPRELAPGVVPGAQPKVLVREKDGRYYTGLADDELLTRYEVCEDFARQLSAYASRKMCQFGWSFSDAFSKVERSVNRKVTAGEWNFSPAEIAWVMKRTRALLLVAENGAGGRNANC</sequence>
<comment type="caution">
    <text evidence="1">The sequence shown here is derived from an EMBL/GenBank/DDBJ whole genome shotgun (WGS) entry which is preliminary data.</text>
</comment>
<accession>A0A494XDB7</accession>
<dbReference type="Proteomes" id="UP000280434">
    <property type="component" value="Unassembled WGS sequence"/>
</dbReference>
<gene>
    <name evidence="1" type="ORF">D7S89_14885</name>
</gene>
<organism evidence="1 2">
    <name type="scientific">Trinickia fusca</name>
    <dbReference type="NCBI Taxonomy" id="2419777"/>
    <lineage>
        <taxon>Bacteria</taxon>
        <taxon>Pseudomonadati</taxon>
        <taxon>Pseudomonadota</taxon>
        <taxon>Betaproteobacteria</taxon>
        <taxon>Burkholderiales</taxon>
        <taxon>Burkholderiaceae</taxon>
        <taxon>Trinickia</taxon>
    </lineage>
</organism>
<dbReference type="OrthoDB" id="8910207at2"/>
<evidence type="ECO:0000313" key="2">
    <source>
        <dbReference type="Proteomes" id="UP000280434"/>
    </source>
</evidence>
<keyword evidence="2" id="KW-1185">Reference proteome</keyword>
<evidence type="ECO:0000313" key="1">
    <source>
        <dbReference type="EMBL" id="RKP47661.1"/>
    </source>
</evidence>